<dbReference type="PROSITE" id="PS00080">
    <property type="entry name" value="MULTICOPPER_OXIDASE2"/>
    <property type="match status" value="1"/>
</dbReference>
<dbReference type="InterPro" id="IPR033138">
    <property type="entry name" value="Cu_oxidase_CS"/>
</dbReference>
<evidence type="ECO:0000256" key="2">
    <source>
        <dbReference type="ARBA" id="ARBA00023002"/>
    </source>
</evidence>
<dbReference type="OrthoDB" id="345021at2"/>
<dbReference type="InterPro" id="IPR034279">
    <property type="entry name" value="CuRO_3_CopA"/>
</dbReference>
<keyword evidence="3" id="KW-0186">Copper</keyword>
<dbReference type="PANTHER" id="PTHR11709:SF394">
    <property type="entry name" value="FI03373P-RELATED"/>
    <property type="match status" value="1"/>
</dbReference>
<dbReference type="Pfam" id="PF00394">
    <property type="entry name" value="Cu-oxidase"/>
    <property type="match status" value="1"/>
</dbReference>
<dbReference type="InterPro" id="IPR006311">
    <property type="entry name" value="TAT_signal"/>
</dbReference>
<dbReference type="InterPro" id="IPR011706">
    <property type="entry name" value="Cu-oxidase_C"/>
</dbReference>
<organism evidence="7 8">
    <name type="scientific">Sinomonas atrocyanea</name>
    <dbReference type="NCBI Taxonomy" id="37927"/>
    <lineage>
        <taxon>Bacteria</taxon>
        <taxon>Bacillati</taxon>
        <taxon>Actinomycetota</taxon>
        <taxon>Actinomycetes</taxon>
        <taxon>Micrococcales</taxon>
        <taxon>Micrococcaceae</taxon>
        <taxon>Sinomonas</taxon>
    </lineage>
</organism>
<sequence length="533" mass="56394">MSATLSPLTPDPQPVPSRFSAAMTRRRLLGLSLAGASAALLAACGAPSGSGSTRVLPTDAAVQAAEQSRAATGRTVRASLSAAPLTATLDGKRVPTWGYNGAVNGPLLRGTVGDRLEVALHNALPQETTVHWHGLAIENSQDGVQGVTQKAVAAGADYSYGFRLAHPGTYWYHSHVELQRDRGLYGPLIVDDPEEAKDYDHEWVILLDDWLDSVTGTPDDVLAELSRGMGGMQGMDMGAAPSAGTDTGMGMGSGGSYMSMGSTSDFLGGDAGDVKYPLHLFNGRTPSDPDTITARPGERVRLRIINAGADTAYRVGAPGAKLTLTHTDGFPVERKEVDAVVLGMGERIDALLTVPAGWTPLMARPEGKMGLALGLISTGTGKRPLPAALPSTLGGTVVDGGQLTSAAAVRLAEKPPAVRHTVRLTGSMMAYDWGINGRRFSMDDPYAGALEVRQGQRVQIDFVNTTMMWHPMHLHGHTFQVGATGARKDTVIVRPGQTVSVVFDADNPGQWLYHCHNAYHADRGMMGVLSYIR</sequence>
<evidence type="ECO:0000259" key="5">
    <source>
        <dbReference type="Pfam" id="PF07731"/>
    </source>
</evidence>
<keyword evidence="8" id="KW-1185">Reference proteome</keyword>
<feature type="domain" description="Plastocyanin-like" evidence="5">
    <location>
        <begin position="415"/>
        <end position="529"/>
    </location>
</feature>
<dbReference type="SUPFAM" id="SSF49503">
    <property type="entry name" value="Cupredoxins"/>
    <property type="match status" value="3"/>
</dbReference>
<dbReference type="KEGG" id="satk:SA2016_3628"/>
<dbReference type="InterPro" id="IPR011707">
    <property type="entry name" value="Cu-oxidase-like_N"/>
</dbReference>
<keyword evidence="2" id="KW-0560">Oxidoreductase</keyword>
<dbReference type="Gene3D" id="2.60.40.420">
    <property type="entry name" value="Cupredoxins - blue copper proteins"/>
    <property type="match status" value="2"/>
</dbReference>
<dbReference type="AlphaFoldDB" id="A0A127A5B7"/>
<dbReference type="Proteomes" id="UP000070134">
    <property type="component" value="Chromosome"/>
</dbReference>
<accession>A0A127A5B7</accession>
<evidence type="ECO:0000256" key="3">
    <source>
        <dbReference type="ARBA" id="ARBA00023008"/>
    </source>
</evidence>
<feature type="domain" description="Plastocyanin-like" evidence="4">
    <location>
        <begin position="238"/>
        <end position="354"/>
    </location>
</feature>
<evidence type="ECO:0000256" key="1">
    <source>
        <dbReference type="ARBA" id="ARBA00022723"/>
    </source>
</evidence>
<gene>
    <name evidence="7" type="ORF">SA2016_3628</name>
</gene>
<dbReference type="EMBL" id="CP014518">
    <property type="protein sequence ID" value="AMM34286.1"/>
    <property type="molecule type" value="Genomic_DNA"/>
</dbReference>
<dbReference type="Pfam" id="PF07732">
    <property type="entry name" value="Cu-oxidase_3"/>
    <property type="match status" value="1"/>
</dbReference>
<dbReference type="InterPro" id="IPR045087">
    <property type="entry name" value="Cu-oxidase_fam"/>
</dbReference>
<dbReference type="RefSeq" id="WP_084249625.1">
    <property type="nucleotide sequence ID" value="NZ_BJMO01000054.1"/>
</dbReference>
<dbReference type="PATRIC" id="fig|37927.3.peg.3721"/>
<dbReference type="InterPro" id="IPR002355">
    <property type="entry name" value="Cu_oxidase_Cu_BS"/>
</dbReference>
<dbReference type="GO" id="GO:0005507">
    <property type="term" value="F:copper ion binding"/>
    <property type="evidence" value="ECO:0007669"/>
    <property type="project" value="InterPro"/>
</dbReference>
<evidence type="ECO:0000259" key="4">
    <source>
        <dbReference type="Pfam" id="PF00394"/>
    </source>
</evidence>
<reference evidence="7 8" key="1">
    <citation type="submission" date="2016-02" db="EMBL/GenBank/DDBJ databases">
        <title>Complete genome of Sinomonas atrocyanea KCTC 3377.</title>
        <authorList>
            <person name="Kim K.M."/>
        </authorList>
    </citation>
    <scope>NUCLEOTIDE SEQUENCE [LARGE SCALE GENOMIC DNA]</scope>
    <source>
        <strain evidence="7 8">KCTC 3377</strain>
    </source>
</reference>
<dbReference type="InterPro" id="IPR001117">
    <property type="entry name" value="Cu-oxidase_2nd"/>
</dbReference>
<dbReference type="STRING" id="37927.SA2016_3628"/>
<dbReference type="PROSITE" id="PS51318">
    <property type="entry name" value="TAT"/>
    <property type="match status" value="1"/>
</dbReference>
<dbReference type="CDD" id="cd13861">
    <property type="entry name" value="CuRO_1_CumA_like"/>
    <property type="match status" value="1"/>
</dbReference>
<name>A0A127A5B7_9MICC</name>
<evidence type="ECO:0000313" key="8">
    <source>
        <dbReference type="Proteomes" id="UP000070134"/>
    </source>
</evidence>
<dbReference type="GO" id="GO:0016491">
    <property type="term" value="F:oxidoreductase activity"/>
    <property type="evidence" value="ECO:0007669"/>
    <property type="project" value="UniProtKB-KW"/>
</dbReference>
<evidence type="ECO:0000259" key="6">
    <source>
        <dbReference type="Pfam" id="PF07732"/>
    </source>
</evidence>
<dbReference type="CDD" id="cd13896">
    <property type="entry name" value="CuRO_3_CopA"/>
    <property type="match status" value="1"/>
</dbReference>
<dbReference type="PROSITE" id="PS00079">
    <property type="entry name" value="MULTICOPPER_OXIDASE1"/>
    <property type="match status" value="2"/>
</dbReference>
<evidence type="ECO:0000313" key="7">
    <source>
        <dbReference type="EMBL" id="AMM34286.1"/>
    </source>
</evidence>
<keyword evidence="1" id="KW-0479">Metal-binding</keyword>
<dbReference type="PANTHER" id="PTHR11709">
    <property type="entry name" value="MULTI-COPPER OXIDASE"/>
    <property type="match status" value="1"/>
</dbReference>
<feature type="domain" description="Plastocyanin-like" evidence="6">
    <location>
        <begin position="87"/>
        <end position="194"/>
    </location>
</feature>
<dbReference type="Pfam" id="PF07731">
    <property type="entry name" value="Cu-oxidase_2"/>
    <property type="match status" value="1"/>
</dbReference>
<protein>
    <submittedName>
        <fullName evidence="7">Multicopper oxidase</fullName>
    </submittedName>
</protein>
<dbReference type="InterPro" id="IPR008972">
    <property type="entry name" value="Cupredoxin"/>
</dbReference>
<proteinExistence type="predicted"/>